<dbReference type="Pfam" id="PF10646">
    <property type="entry name" value="Germane"/>
    <property type="match status" value="2"/>
</dbReference>
<dbReference type="PROSITE" id="PS51257">
    <property type="entry name" value="PROKAR_LIPOPROTEIN"/>
    <property type="match status" value="1"/>
</dbReference>
<organism evidence="3 4">
    <name type="scientific">Blautia caecimuris</name>
    <dbReference type="NCBI Taxonomy" id="1796615"/>
    <lineage>
        <taxon>Bacteria</taxon>
        <taxon>Bacillati</taxon>
        <taxon>Bacillota</taxon>
        <taxon>Clostridia</taxon>
        <taxon>Lachnospirales</taxon>
        <taxon>Lachnospiraceae</taxon>
        <taxon>Blautia</taxon>
    </lineage>
</organism>
<keyword evidence="4" id="KW-1185">Reference proteome</keyword>
<feature type="chain" id="PRO_5046554054" evidence="1">
    <location>
        <begin position="19"/>
        <end position="311"/>
    </location>
</feature>
<evidence type="ECO:0000256" key="1">
    <source>
        <dbReference type="SAM" id="SignalP"/>
    </source>
</evidence>
<dbReference type="SMART" id="SM00909">
    <property type="entry name" value="Germane"/>
    <property type="match status" value="2"/>
</dbReference>
<sequence>MKKFLSVLLLAVSVCMLAAGCSIEVEEQQTPDKYSFYYLNAAETTLEREAYEPKEESADFMVRELMQSIGNRKVPEDGIALLPEEVILNSYDFQDDVLVIDFSAQYHEMSRAREVLTRAGIVKTFLQVPDIHRVRFTVEGLELTDSRNNKIGDMTEESFLELSGKDTDYRYDTFTLYFADKSGKKLVKEERNIYYRRTLPKERVVLEQLAKGPMEEGHYAVIPEKSVILSATIADRICYINMNRAFQEEALDVSESIQIYSVVNSLLDSCEADKVQLSVEGSMDGNLRSSMPLYTFYEKNDQLVVHEKEES</sequence>
<feature type="domain" description="GerMN" evidence="2">
    <location>
        <begin position="58"/>
        <end position="147"/>
    </location>
</feature>
<dbReference type="InterPro" id="IPR019606">
    <property type="entry name" value="GerMN"/>
</dbReference>
<feature type="signal peptide" evidence="1">
    <location>
        <begin position="1"/>
        <end position="18"/>
    </location>
</feature>
<protein>
    <submittedName>
        <fullName evidence="3">Germination protein M</fullName>
    </submittedName>
</protein>
<evidence type="ECO:0000313" key="3">
    <source>
        <dbReference type="EMBL" id="MET3751378.1"/>
    </source>
</evidence>
<proteinExistence type="predicted"/>
<comment type="caution">
    <text evidence="3">The sequence shown here is derived from an EMBL/GenBank/DDBJ whole genome shotgun (WGS) entry which is preliminary data.</text>
</comment>
<name>A0ABV2M7I0_9FIRM</name>
<feature type="domain" description="GerMN" evidence="2">
    <location>
        <begin position="202"/>
        <end position="288"/>
    </location>
</feature>
<reference evidence="3 4" key="1">
    <citation type="submission" date="2024-06" db="EMBL/GenBank/DDBJ databases">
        <title>Genomic Encyclopedia of Type Strains, Phase IV (KMG-IV): sequencing the most valuable type-strain genomes for metagenomic binning, comparative biology and taxonomic classification.</title>
        <authorList>
            <person name="Goeker M."/>
        </authorList>
    </citation>
    <scope>NUCLEOTIDE SEQUENCE [LARGE SCALE GENOMIC DNA]</scope>
    <source>
        <strain evidence="3 4">DSM 29492</strain>
    </source>
</reference>
<evidence type="ECO:0000259" key="2">
    <source>
        <dbReference type="SMART" id="SM00909"/>
    </source>
</evidence>
<dbReference type="EMBL" id="JBEPMJ010000021">
    <property type="protein sequence ID" value="MET3751378.1"/>
    <property type="molecule type" value="Genomic_DNA"/>
</dbReference>
<evidence type="ECO:0000313" key="4">
    <source>
        <dbReference type="Proteomes" id="UP001549106"/>
    </source>
</evidence>
<keyword evidence="1" id="KW-0732">Signal</keyword>
<dbReference type="Proteomes" id="UP001549106">
    <property type="component" value="Unassembled WGS sequence"/>
</dbReference>
<gene>
    <name evidence="3" type="ORF">ABID24_002637</name>
</gene>
<accession>A0ABV2M7I0</accession>
<dbReference type="RefSeq" id="WP_257465112.1">
    <property type="nucleotide sequence ID" value="NZ_BAABXP010000002.1"/>
</dbReference>